<keyword evidence="2" id="KW-1185">Reference proteome</keyword>
<sequence length="110" mass="12844">MPLLIYKHFREISVQGGRFQSCLREIRARAQDVEDKKKGIKIKKEDWQKLHLHIASYNNWGYRHVLATDEWLRVNGTNSIYALGDCATINQRKVMEDISSILKKANKDNS</sequence>
<dbReference type="Proteomes" id="UP000245207">
    <property type="component" value="Unassembled WGS sequence"/>
</dbReference>
<evidence type="ECO:0000313" key="2">
    <source>
        <dbReference type="Proteomes" id="UP000245207"/>
    </source>
</evidence>
<dbReference type="Gene3D" id="3.50.50.100">
    <property type="match status" value="1"/>
</dbReference>
<comment type="caution">
    <text evidence="1">The sequence shown here is derived from an EMBL/GenBank/DDBJ whole genome shotgun (WGS) entry which is preliminary data.</text>
</comment>
<dbReference type="EMBL" id="PKPP01006959">
    <property type="protein sequence ID" value="PWA54808.1"/>
    <property type="molecule type" value="Genomic_DNA"/>
</dbReference>
<protein>
    <submittedName>
        <fullName evidence="1">GHMP kinase family protein</fullName>
    </submittedName>
</protein>
<proteinExistence type="predicted"/>
<gene>
    <name evidence="1" type="ORF">CTI12_AA298500</name>
</gene>
<organism evidence="1 2">
    <name type="scientific">Artemisia annua</name>
    <name type="common">Sweet wormwood</name>
    <dbReference type="NCBI Taxonomy" id="35608"/>
    <lineage>
        <taxon>Eukaryota</taxon>
        <taxon>Viridiplantae</taxon>
        <taxon>Streptophyta</taxon>
        <taxon>Embryophyta</taxon>
        <taxon>Tracheophyta</taxon>
        <taxon>Spermatophyta</taxon>
        <taxon>Magnoliopsida</taxon>
        <taxon>eudicotyledons</taxon>
        <taxon>Gunneridae</taxon>
        <taxon>Pentapetalae</taxon>
        <taxon>asterids</taxon>
        <taxon>campanulids</taxon>
        <taxon>Asterales</taxon>
        <taxon>Asteraceae</taxon>
        <taxon>Asteroideae</taxon>
        <taxon>Anthemideae</taxon>
        <taxon>Artemisiinae</taxon>
        <taxon>Artemisia</taxon>
    </lineage>
</organism>
<reference evidence="1 2" key="1">
    <citation type="journal article" date="2018" name="Mol. Plant">
        <title>The genome of Artemisia annua provides insight into the evolution of Asteraceae family and artemisinin biosynthesis.</title>
        <authorList>
            <person name="Shen Q."/>
            <person name="Zhang L."/>
            <person name="Liao Z."/>
            <person name="Wang S."/>
            <person name="Yan T."/>
            <person name="Shi P."/>
            <person name="Liu M."/>
            <person name="Fu X."/>
            <person name="Pan Q."/>
            <person name="Wang Y."/>
            <person name="Lv Z."/>
            <person name="Lu X."/>
            <person name="Zhang F."/>
            <person name="Jiang W."/>
            <person name="Ma Y."/>
            <person name="Chen M."/>
            <person name="Hao X."/>
            <person name="Li L."/>
            <person name="Tang Y."/>
            <person name="Lv G."/>
            <person name="Zhou Y."/>
            <person name="Sun X."/>
            <person name="Brodelius P.E."/>
            <person name="Rose J.K.C."/>
            <person name="Tang K."/>
        </authorList>
    </citation>
    <scope>NUCLEOTIDE SEQUENCE [LARGE SCALE GENOMIC DNA]</scope>
    <source>
        <strain evidence="2">cv. Huhao1</strain>
        <tissue evidence="1">Leaf</tissue>
    </source>
</reference>
<name>A0A2U1M0L8_ARTAN</name>
<dbReference type="GO" id="GO:0016301">
    <property type="term" value="F:kinase activity"/>
    <property type="evidence" value="ECO:0007669"/>
    <property type="project" value="UniProtKB-KW"/>
</dbReference>
<dbReference type="AlphaFoldDB" id="A0A2U1M0L8"/>
<evidence type="ECO:0000313" key="1">
    <source>
        <dbReference type="EMBL" id="PWA54808.1"/>
    </source>
</evidence>
<keyword evidence="1" id="KW-0418">Kinase</keyword>
<dbReference type="OrthoDB" id="1696490at2759"/>
<accession>A0A2U1M0L8</accession>
<keyword evidence="1" id="KW-0808">Transferase</keyword>
<dbReference type="STRING" id="35608.A0A2U1M0L8"/>